<keyword evidence="3 10" id="KW-0732">Signal</keyword>
<dbReference type="PANTHER" id="PTHR19433">
    <property type="entry name" value="T-CELL RECEPTOR ALPHA CHAIN V REGION-RELATED"/>
    <property type="match status" value="1"/>
</dbReference>
<dbReference type="SMART" id="SM00406">
    <property type="entry name" value="IGv"/>
    <property type="match status" value="2"/>
</dbReference>
<dbReference type="InterPro" id="IPR052051">
    <property type="entry name" value="TCR_complex_component"/>
</dbReference>
<dbReference type="SUPFAM" id="SSF48726">
    <property type="entry name" value="Immunoglobulin"/>
    <property type="match status" value="2"/>
</dbReference>
<dbReference type="RefSeq" id="XP_029021144.1">
    <property type="nucleotide sequence ID" value="XM_029165311.3"/>
</dbReference>
<feature type="domain" description="Ig-like" evidence="11">
    <location>
        <begin position="30"/>
        <end position="105"/>
    </location>
</feature>
<feature type="region of interest" description="Disordered" evidence="8">
    <location>
        <begin position="286"/>
        <end position="322"/>
    </location>
</feature>
<accession>A0A6P7NUD8</accession>
<dbReference type="PANTHER" id="PTHR19433:SF111">
    <property type="entry name" value="T CELL RECEPTOR ALPHA VARIABLE 4"/>
    <property type="match status" value="1"/>
</dbReference>
<keyword evidence="6" id="KW-1015">Disulfide bond</keyword>
<dbReference type="GO" id="GO:0002376">
    <property type="term" value="P:immune system process"/>
    <property type="evidence" value="ECO:0007669"/>
    <property type="project" value="UniProtKB-KW"/>
</dbReference>
<evidence type="ECO:0000256" key="9">
    <source>
        <dbReference type="SAM" id="Phobius"/>
    </source>
</evidence>
<evidence type="ECO:0000256" key="7">
    <source>
        <dbReference type="ARBA" id="ARBA00023180"/>
    </source>
</evidence>
<dbReference type="KEGG" id="bspl:114864452"/>
<dbReference type="GO" id="GO:0009617">
    <property type="term" value="P:response to bacterium"/>
    <property type="evidence" value="ECO:0007669"/>
    <property type="project" value="TreeGrafter"/>
</dbReference>
<name>A0A6P7NUD8_BETSP</name>
<dbReference type="Pfam" id="PF07686">
    <property type="entry name" value="V-set"/>
    <property type="match status" value="2"/>
</dbReference>
<feature type="compositionally biased region" description="Basic and acidic residues" evidence="8">
    <location>
        <begin position="292"/>
        <end position="304"/>
    </location>
</feature>
<evidence type="ECO:0000256" key="8">
    <source>
        <dbReference type="SAM" id="MobiDB-lite"/>
    </source>
</evidence>
<comment type="subcellular location">
    <subcellularLocation>
        <location evidence="1">Cell membrane</location>
    </subcellularLocation>
</comment>
<dbReference type="Proteomes" id="UP000515150">
    <property type="component" value="Chromosome 10"/>
</dbReference>
<keyword evidence="7" id="KW-0325">Glycoprotein</keyword>
<sequence>MLIILYLLLVLRLGRSTDALIFETNTAVAGDDVILNCTRETTDYEADLFWIRLVSGKPPEVLGGTYSFDYDKVLRTLHFTTRQEPGSFLLEISGAEKSDVGVYYCLKVKQLNMTFVKGVFLRVKGPEPDVTAIIQHPPSDPVRPGDSVTLQCSVVSDSHNNSCPAVHSVYWFRPGPGESHPSVVYAPGSGGGECERRPEAGSAQTCVQSFCRNVSSSDAGTYRCAVATCGHILFGTGTKVDVKASAPQAATVIQIVLSAALTISLVVNVFLIHKINRKTCDGCAAAPQTASGDERSQQSNERRVTYSAPSFTKRRTDQSERSNANLKQTFYSDVMYVGNK</sequence>
<evidence type="ECO:0000259" key="11">
    <source>
        <dbReference type="PROSITE" id="PS50835"/>
    </source>
</evidence>
<feature type="transmembrane region" description="Helical" evidence="9">
    <location>
        <begin position="252"/>
        <end position="272"/>
    </location>
</feature>
<keyword evidence="4" id="KW-0391">Immunity</keyword>
<feature type="signal peptide" evidence="10">
    <location>
        <begin position="1"/>
        <end position="19"/>
    </location>
</feature>
<evidence type="ECO:0000256" key="4">
    <source>
        <dbReference type="ARBA" id="ARBA00022859"/>
    </source>
</evidence>
<protein>
    <submittedName>
        <fullName evidence="13">Signal-regulatory protein beta-2-like</fullName>
    </submittedName>
</protein>
<dbReference type="GO" id="GO:0005886">
    <property type="term" value="C:plasma membrane"/>
    <property type="evidence" value="ECO:0007669"/>
    <property type="project" value="UniProtKB-SubCell"/>
</dbReference>
<keyword evidence="9" id="KW-0812">Transmembrane</keyword>
<evidence type="ECO:0000256" key="5">
    <source>
        <dbReference type="ARBA" id="ARBA00023136"/>
    </source>
</evidence>
<evidence type="ECO:0000313" key="13">
    <source>
        <dbReference type="RefSeq" id="XP_029021144.1"/>
    </source>
</evidence>
<evidence type="ECO:0000256" key="6">
    <source>
        <dbReference type="ARBA" id="ARBA00023157"/>
    </source>
</evidence>
<evidence type="ECO:0000256" key="10">
    <source>
        <dbReference type="SAM" id="SignalP"/>
    </source>
</evidence>
<dbReference type="InParanoid" id="A0A6P7NUD8"/>
<feature type="domain" description="Ig-like" evidence="11">
    <location>
        <begin position="128"/>
        <end position="245"/>
    </location>
</feature>
<organism evidence="12 13">
    <name type="scientific">Betta splendens</name>
    <name type="common">Siamese fighting fish</name>
    <dbReference type="NCBI Taxonomy" id="158456"/>
    <lineage>
        <taxon>Eukaryota</taxon>
        <taxon>Metazoa</taxon>
        <taxon>Chordata</taxon>
        <taxon>Craniata</taxon>
        <taxon>Vertebrata</taxon>
        <taxon>Euteleostomi</taxon>
        <taxon>Actinopterygii</taxon>
        <taxon>Neopterygii</taxon>
        <taxon>Teleostei</taxon>
        <taxon>Neoteleostei</taxon>
        <taxon>Acanthomorphata</taxon>
        <taxon>Anabantaria</taxon>
        <taxon>Anabantiformes</taxon>
        <taxon>Anabantoidei</taxon>
        <taxon>Osphronemidae</taxon>
        <taxon>Betta</taxon>
    </lineage>
</organism>
<dbReference type="InterPro" id="IPR003599">
    <property type="entry name" value="Ig_sub"/>
</dbReference>
<keyword evidence="5 9" id="KW-0472">Membrane</keyword>
<dbReference type="SMART" id="SM00409">
    <property type="entry name" value="IG"/>
    <property type="match status" value="2"/>
</dbReference>
<reference evidence="13" key="1">
    <citation type="submission" date="2025-08" db="UniProtKB">
        <authorList>
            <consortium name="RefSeq"/>
        </authorList>
    </citation>
    <scope>IDENTIFICATION</scope>
</reference>
<keyword evidence="12" id="KW-1185">Reference proteome</keyword>
<keyword evidence="9" id="KW-1133">Transmembrane helix</keyword>
<dbReference type="InterPro" id="IPR007110">
    <property type="entry name" value="Ig-like_dom"/>
</dbReference>
<dbReference type="InterPro" id="IPR013783">
    <property type="entry name" value="Ig-like_fold"/>
</dbReference>
<dbReference type="OrthoDB" id="6370831at2759"/>
<dbReference type="AlphaFoldDB" id="A0A6P7NUD8"/>
<keyword evidence="2" id="KW-1003">Cell membrane</keyword>
<dbReference type="PROSITE" id="PS50835">
    <property type="entry name" value="IG_LIKE"/>
    <property type="match status" value="2"/>
</dbReference>
<dbReference type="InterPro" id="IPR013106">
    <property type="entry name" value="Ig_V-set"/>
</dbReference>
<feature type="chain" id="PRO_5027650452" evidence="10">
    <location>
        <begin position="20"/>
        <end position="340"/>
    </location>
</feature>
<evidence type="ECO:0000256" key="3">
    <source>
        <dbReference type="ARBA" id="ARBA00022729"/>
    </source>
</evidence>
<gene>
    <name evidence="13" type="primary">LOC114864452</name>
</gene>
<evidence type="ECO:0000313" key="12">
    <source>
        <dbReference type="Proteomes" id="UP000515150"/>
    </source>
</evidence>
<proteinExistence type="predicted"/>
<dbReference type="GeneID" id="114864452"/>
<evidence type="ECO:0000256" key="2">
    <source>
        <dbReference type="ARBA" id="ARBA00022475"/>
    </source>
</evidence>
<dbReference type="Gene3D" id="2.60.40.10">
    <property type="entry name" value="Immunoglobulins"/>
    <property type="match status" value="2"/>
</dbReference>
<dbReference type="InterPro" id="IPR036179">
    <property type="entry name" value="Ig-like_dom_sf"/>
</dbReference>
<dbReference type="CDD" id="cd00099">
    <property type="entry name" value="IgV"/>
    <property type="match status" value="2"/>
</dbReference>
<evidence type="ECO:0000256" key="1">
    <source>
        <dbReference type="ARBA" id="ARBA00004236"/>
    </source>
</evidence>